<dbReference type="InterPro" id="IPR004675">
    <property type="entry name" value="AhpD_core"/>
</dbReference>
<keyword evidence="2" id="KW-0575">Peroxidase</keyword>
<name>A0A5C6E9K4_9BACT</name>
<dbReference type="Gene3D" id="1.20.1290.10">
    <property type="entry name" value="AhpD-like"/>
    <property type="match status" value="1"/>
</dbReference>
<evidence type="ECO:0000259" key="1">
    <source>
        <dbReference type="Pfam" id="PF02627"/>
    </source>
</evidence>
<dbReference type="Pfam" id="PF02627">
    <property type="entry name" value="CMD"/>
    <property type="match status" value="1"/>
</dbReference>
<dbReference type="GO" id="GO:0051920">
    <property type="term" value="F:peroxiredoxin activity"/>
    <property type="evidence" value="ECO:0007669"/>
    <property type="project" value="InterPro"/>
</dbReference>
<dbReference type="EMBL" id="SJPY01000002">
    <property type="protein sequence ID" value="TWU44421.1"/>
    <property type="molecule type" value="Genomic_DNA"/>
</dbReference>
<keyword evidence="2" id="KW-0560">Oxidoreductase</keyword>
<dbReference type="InterPro" id="IPR003779">
    <property type="entry name" value="CMD-like"/>
</dbReference>
<proteinExistence type="predicted"/>
<organism evidence="2 3">
    <name type="scientific">Novipirellula aureliae</name>
    <dbReference type="NCBI Taxonomy" id="2527966"/>
    <lineage>
        <taxon>Bacteria</taxon>
        <taxon>Pseudomonadati</taxon>
        <taxon>Planctomycetota</taxon>
        <taxon>Planctomycetia</taxon>
        <taxon>Pirellulales</taxon>
        <taxon>Pirellulaceae</taxon>
        <taxon>Novipirellula</taxon>
    </lineage>
</organism>
<dbReference type="PANTHER" id="PTHR33930">
    <property type="entry name" value="ALKYL HYDROPEROXIDE REDUCTASE AHPD"/>
    <property type="match status" value="1"/>
</dbReference>
<dbReference type="RefSeq" id="WP_197171237.1">
    <property type="nucleotide sequence ID" value="NZ_SJPY01000002.1"/>
</dbReference>
<dbReference type="PANTHER" id="PTHR33930:SF2">
    <property type="entry name" value="BLR3452 PROTEIN"/>
    <property type="match status" value="1"/>
</dbReference>
<dbReference type="AlphaFoldDB" id="A0A5C6E9K4"/>
<sequence length="122" mass="12701">MTASLSDAAAFPEQLETIRSGMRALSKSQPATMKSFSALHAASSGSGALDSKTKELIALAIAVTARCDGCIAYHTHDVLEAGASREEIMEALSVAILMGGGPSVIYATHVVEAMDQFENASR</sequence>
<evidence type="ECO:0000313" key="2">
    <source>
        <dbReference type="EMBL" id="TWU44421.1"/>
    </source>
</evidence>
<dbReference type="Proteomes" id="UP000315471">
    <property type="component" value="Unassembled WGS sequence"/>
</dbReference>
<gene>
    <name evidence="2" type="primary">ahpD_1</name>
    <name evidence="2" type="ORF">Q31b_19570</name>
</gene>
<accession>A0A5C6E9K4</accession>
<keyword evidence="3" id="KW-1185">Reference proteome</keyword>
<dbReference type="InterPro" id="IPR029032">
    <property type="entry name" value="AhpD-like"/>
</dbReference>
<comment type="caution">
    <text evidence="2">The sequence shown here is derived from an EMBL/GenBank/DDBJ whole genome shotgun (WGS) entry which is preliminary data.</text>
</comment>
<dbReference type="EC" id="1.11.1.15" evidence="2"/>
<reference evidence="2 3" key="1">
    <citation type="submission" date="2019-02" db="EMBL/GenBank/DDBJ databases">
        <title>Deep-cultivation of Planctomycetes and their phenomic and genomic characterization uncovers novel biology.</title>
        <authorList>
            <person name="Wiegand S."/>
            <person name="Jogler M."/>
            <person name="Boedeker C."/>
            <person name="Pinto D."/>
            <person name="Vollmers J."/>
            <person name="Rivas-Marin E."/>
            <person name="Kohn T."/>
            <person name="Peeters S.H."/>
            <person name="Heuer A."/>
            <person name="Rast P."/>
            <person name="Oberbeckmann S."/>
            <person name="Bunk B."/>
            <person name="Jeske O."/>
            <person name="Meyerdierks A."/>
            <person name="Storesund J.E."/>
            <person name="Kallscheuer N."/>
            <person name="Luecker S."/>
            <person name="Lage O.M."/>
            <person name="Pohl T."/>
            <person name="Merkel B.J."/>
            <person name="Hornburger P."/>
            <person name="Mueller R.-W."/>
            <person name="Bruemmer F."/>
            <person name="Labrenz M."/>
            <person name="Spormann A.M."/>
            <person name="Op Den Camp H."/>
            <person name="Overmann J."/>
            <person name="Amann R."/>
            <person name="Jetten M.S.M."/>
            <person name="Mascher T."/>
            <person name="Medema M.H."/>
            <person name="Devos D.P."/>
            <person name="Kaster A.-K."/>
            <person name="Ovreas L."/>
            <person name="Rohde M."/>
            <person name="Galperin M.Y."/>
            <person name="Jogler C."/>
        </authorList>
    </citation>
    <scope>NUCLEOTIDE SEQUENCE [LARGE SCALE GENOMIC DNA]</scope>
    <source>
        <strain evidence="2 3">Q31b</strain>
    </source>
</reference>
<dbReference type="SUPFAM" id="SSF69118">
    <property type="entry name" value="AhpD-like"/>
    <property type="match status" value="1"/>
</dbReference>
<protein>
    <submittedName>
        <fullName evidence="2">Alkyl hydroperoxide reductase AhpD</fullName>
        <ecNumber evidence="2">1.11.1.15</ecNumber>
    </submittedName>
</protein>
<evidence type="ECO:0000313" key="3">
    <source>
        <dbReference type="Proteomes" id="UP000315471"/>
    </source>
</evidence>
<dbReference type="NCBIfam" id="TIGR00778">
    <property type="entry name" value="ahpD_dom"/>
    <property type="match status" value="1"/>
</dbReference>
<feature type="domain" description="Carboxymuconolactone decarboxylase-like" evidence="1">
    <location>
        <begin position="30"/>
        <end position="112"/>
    </location>
</feature>